<dbReference type="InterPro" id="IPR050111">
    <property type="entry name" value="C-type_lectin/snaclec_domain"/>
</dbReference>
<dbReference type="EMBL" id="CADEPI010000397">
    <property type="protein sequence ID" value="CAB3385161.1"/>
    <property type="molecule type" value="Genomic_DNA"/>
</dbReference>
<dbReference type="InterPro" id="IPR016187">
    <property type="entry name" value="CTDL_fold"/>
</dbReference>
<proteinExistence type="predicted"/>
<dbReference type="CDD" id="cd00037">
    <property type="entry name" value="CLECT"/>
    <property type="match status" value="1"/>
</dbReference>
<gene>
    <name evidence="4" type="ORF">CLODIP_2_CD15274</name>
</gene>
<dbReference type="AlphaFoldDB" id="A0A8S1DVS6"/>
<sequence length="301" mass="33930">MIVLGLLLLCLSSQANAEVFPDDDDDSCHIQVKIIKDMVSKCGERSSSSEANFSAKTLEFVLKAVRESNGNEIQKFHSELKKELQENIGTISKMIDEFRSEMRLLANTVSEVNAKQIRVEREVSSKVSDISMNLEATRRDLNDLKSSSIRNSEKDTSHCPSDVSNLTVLPNGKKYLFSNETRVTWYEAKVLCEMQKLHLASPKTQQDLTTVHRKARELTFVPWWLSASDARSNPGQFFWHDGTSLSTNSLLWSEGEPSDYGQGNEACVWIRSNASDKLEGSKCSSYYHYICELPAACMSHK</sequence>
<organism evidence="4 5">
    <name type="scientific">Cloeon dipterum</name>
    <dbReference type="NCBI Taxonomy" id="197152"/>
    <lineage>
        <taxon>Eukaryota</taxon>
        <taxon>Metazoa</taxon>
        <taxon>Ecdysozoa</taxon>
        <taxon>Arthropoda</taxon>
        <taxon>Hexapoda</taxon>
        <taxon>Insecta</taxon>
        <taxon>Pterygota</taxon>
        <taxon>Palaeoptera</taxon>
        <taxon>Ephemeroptera</taxon>
        <taxon>Pisciforma</taxon>
        <taxon>Baetidae</taxon>
        <taxon>Cloeon</taxon>
    </lineage>
</organism>
<dbReference type="InterPro" id="IPR001304">
    <property type="entry name" value="C-type_lectin-like"/>
</dbReference>
<keyword evidence="5" id="KW-1185">Reference proteome</keyword>
<protein>
    <recommendedName>
        <fullName evidence="3">C-type lectin domain-containing protein</fullName>
    </recommendedName>
</protein>
<accession>A0A8S1DVS6</accession>
<reference evidence="4 5" key="1">
    <citation type="submission" date="2020-04" db="EMBL/GenBank/DDBJ databases">
        <authorList>
            <person name="Alioto T."/>
            <person name="Alioto T."/>
            <person name="Gomez Garrido J."/>
        </authorList>
    </citation>
    <scope>NUCLEOTIDE SEQUENCE [LARGE SCALE GENOMIC DNA]</scope>
</reference>
<evidence type="ECO:0000313" key="4">
    <source>
        <dbReference type="EMBL" id="CAB3385161.1"/>
    </source>
</evidence>
<dbReference type="Gene3D" id="3.10.100.10">
    <property type="entry name" value="Mannose-Binding Protein A, subunit A"/>
    <property type="match status" value="1"/>
</dbReference>
<dbReference type="Pfam" id="PF00059">
    <property type="entry name" value="Lectin_C"/>
    <property type="match status" value="1"/>
</dbReference>
<evidence type="ECO:0000256" key="2">
    <source>
        <dbReference type="SAM" id="SignalP"/>
    </source>
</evidence>
<dbReference type="Proteomes" id="UP000494165">
    <property type="component" value="Unassembled WGS sequence"/>
</dbReference>
<dbReference type="PANTHER" id="PTHR22803">
    <property type="entry name" value="MANNOSE, PHOSPHOLIPASE, LECTIN RECEPTOR RELATED"/>
    <property type="match status" value="1"/>
</dbReference>
<evidence type="ECO:0000313" key="5">
    <source>
        <dbReference type="Proteomes" id="UP000494165"/>
    </source>
</evidence>
<comment type="caution">
    <text evidence="4">The sequence shown here is derived from an EMBL/GenBank/DDBJ whole genome shotgun (WGS) entry which is preliminary data.</text>
</comment>
<feature type="chain" id="PRO_5035912656" description="C-type lectin domain-containing protein" evidence="2">
    <location>
        <begin position="18"/>
        <end position="301"/>
    </location>
</feature>
<dbReference type="PROSITE" id="PS50041">
    <property type="entry name" value="C_TYPE_LECTIN_2"/>
    <property type="match status" value="1"/>
</dbReference>
<evidence type="ECO:0000259" key="3">
    <source>
        <dbReference type="PROSITE" id="PS50041"/>
    </source>
</evidence>
<feature type="coiled-coil region" evidence="1">
    <location>
        <begin position="81"/>
        <end position="115"/>
    </location>
</feature>
<dbReference type="InterPro" id="IPR016186">
    <property type="entry name" value="C-type_lectin-like/link_sf"/>
</dbReference>
<feature type="signal peptide" evidence="2">
    <location>
        <begin position="1"/>
        <end position="17"/>
    </location>
</feature>
<feature type="domain" description="C-type lectin" evidence="3">
    <location>
        <begin position="170"/>
        <end position="292"/>
    </location>
</feature>
<keyword evidence="1" id="KW-0175">Coiled coil</keyword>
<dbReference type="OrthoDB" id="441660at2759"/>
<dbReference type="SUPFAM" id="SSF56436">
    <property type="entry name" value="C-type lectin-like"/>
    <property type="match status" value="1"/>
</dbReference>
<name>A0A8S1DVS6_9INSE</name>
<evidence type="ECO:0000256" key="1">
    <source>
        <dbReference type="SAM" id="Coils"/>
    </source>
</evidence>
<keyword evidence="2" id="KW-0732">Signal</keyword>
<dbReference type="SMART" id="SM00034">
    <property type="entry name" value="CLECT"/>
    <property type="match status" value="1"/>
</dbReference>